<protein>
    <submittedName>
        <fullName evidence="1">Uncharacterized protein</fullName>
    </submittedName>
</protein>
<sequence length="59" mass="6456">MSQLGGLLYQEKYTHHNPDAVTYLKNHWFTGSFCQGVSVRYPSTNNGVEPAIGKAGGLD</sequence>
<keyword evidence="2" id="KW-1185">Reference proteome</keyword>
<proteinExistence type="predicted"/>
<organism evidence="2">
    <name type="scientific">Perkinsus marinus (strain ATCC 50983 / TXsc)</name>
    <dbReference type="NCBI Taxonomy" id="423536"/>
    <lineage>
        <taxon>Eukaryota</taxon>
        <taxon>Sar</taxon>
        <taxon>Alveolata</taxon>
        <taxon>Perkinsozoa</taxon>
        <taxon>Perkinsea</taxon>
        <taxon>Perkinsida</taxon>
        <taxon>Perkinsidae</taxon>
        <taxon>Perkinsus</taxon>
    </lineage>
</organism>
<reference evidence="1 2" key="1">
    <citation type="submission" date="2008-07" db="EMBL/GenBank/DDBJ databases">
        <authorList>
            <person name="El-Sayed N."/>
            <person name="Caler E."/>
            <person name="Inman J."/>
            <person name="Amedeo P."/>
            <person name="Hass B."/>
            <person name="Wortman J."/>
        </authorList>
    </citation>
    <scope>NUCLEOTIDE SEQUENCE [LARGE SCALE GENOMIC DNA]</scope>
    <source>
        <strain evidence="2">ATCC 50983 / TXsc</strain>
    </source>
</reference>
<evidence type="ECO:0000313" key="1">
    <source>
        <dbReference type="EMBL" id="EER15086.1"/>
    </source>
</evidence>
<name>C5KKH4_PERM5</name>
<dbReference type="GeneID" id="9061969"/>
<dbReference type="EMBL" id="GG673688">
    <property type="protein sequence ID" value="EER15086.1"/>
    <property type="molecule type" value="Genomic_DNA"/>
</dbReference>
<evidence type="ECO:0000313" key="2">
    <source>
        <dbReference type="Proteomes" id="UP000007800"/>
    </source>
</evidence>
<dbReference type="AlphaFoldDB" id="C5KKH4"/>
<gene>
    <name evidence="1" type="ORF">Pmar_PMAR023411</name>
</gene>
<dbReference type="InParanoid" id="C5KKH4"/>
<dbReference type="Proteomes" id="UP000007800">
    <property type="component" value="Unassembled WGS sequence"/>
</dbReference>
<accession>C5KKH4</accession>
<dbReference type="RefSeq" id="XP_002783290.1">
    <property type="nucleotide sequence ID" value="XM_002783244.1"/>
</dbReference>